<dbReference type="InterPro" id="IPR002528">
    <property type="entry name" value="MATE_fam"/>
</dbReference>
<proteinExistence type="predicted"/>
<dbReference type="PIRSF" id="PIRSF006603">
    <property type="entry name" value="DinF"/>
    <property type="match status" value="1"/>
</dbReference>
<dbReference type="PANTHER" id="PTHR43549:SF2">
    <property type="entry name" value="MULTIDRUG RESISTANCE PROTEIN NORM-RELATED"/>
    <property type="match status" value="1"/>
</dbReference>
<evidence type="ECO:0000313" key="9">
    <source>
        <dbReference type="EMBL" id="WNY29147.1"/>
    </source>
</evidence>
<feature type="transmembrane region" description="Helical" evidence="8">
    <location>
        <begin position="109"/>
        <end position="132"/>
    </location>
</feature>
<keyword evidence="4 8" id="KW-0812">Transmembrane</keyword>
<evidence type="ECO:0000313" key="10">
    <source>
        <dbReference type="Proteomes" id="UP001302662"/>
    </source>
</evidence>
<feature type="compositionally biased region" description="Low complexity" evidence="7">
    <location>
        <begin position="11"/>
        <end position="25"/>
    </location>
</feature>
<feature type="transmembrane region" description="Helical" evidence="8">
    <location>
        <begin position="481"/>
        <end position="505"/>
    </location>
</feature>
<dbReference type="InterPro" id="IPR048279">
    <property type="entry name" value="MdtK-like"/>
</dbReference>
<feature type="transmembrane region" description="Helical" evidence="8">
    <location>
        <begin position="153"/>
        <end position="175"/>
    </location>
</feature>
<name>A0AA96VN50_9EURY</name>
<dbReference type="KEGG" id="mees:MmiEs2_13640"/>
<dbReference type="Pfam" id="PF01554">
    <property type="entry name" value="MatE"/>
    <property type="match status" value="2"/>
</dbReference>
<comment type="subcellular location">
    <subcellularLocation>
        <location evidence="1">Cell membrane</location>
        <topology evidence="1">Multi-pass membrane protein</topology>
    </subcellularLocation>
</comment>
<feature type="transmembrane region" description="Helical" evidence="8">
    <location>
        <begin position="419"/>
        <end position="438"/>
    </location>
</feature>
<dbReference type="PANTHER" id="PTHR43549">
    <property type="entry name" value="MULTIDRUG RESISTANCE PROTEIN YPNP-RELATED"/>
    <property type="match status" value="1"/>
</dbReference>
<keyword evidence="10" id="KW-1185">Reference proteome</keyword>
<evidence type="ECO:0000256" key="5">
    <source>
        <dbReference type="ARBA" id="ARBA00022989"/>
    </source>
</evidence>
<keyword evidence="6 8" id="KW-0472">Membrane</keyword>
<evidence type="ECO:0000256" key="3">
    <source>
        <dbReference type="ARBA" id="ARBA00022475"/>
    </source>
</evidence>
<dbReference type="AlphaFoldDB" id="A0AA96VN50"/>
<dbReference type="GO" id="GO:0005886">
    <property type="term" value="C:plasma membrane"/>
    <property type="evidence" value="ECO:0007669"/>
    <property type="project" value="UniProtKB-SubCell"/>
</dbReference>
<gene>
    <name evidence="9" type="primary">mdtK</name>
    <name evidence="9" type="ORF">MmiEs2_13640</name>
</gene>
<feature type="transmembrane region" description="Helical" evidence="8">
    <location>
        <begin position="376"/>
        <end position="399"/>
    </location>
</feature>
<dbReference type="GO" id="GO:0015297">
    <property type="term" value="F:antiporter activity"/>
    <property type="evidence" value="ECO:0007669"/>
    <property type="project" value="InterPro"/>
</dbReference>
<accession>A0AA96VN50</accession>
<dbReference type="Proteomes" id="UP001302662">
    <property type="component" value="Chromosome"/>
</dbReference>
<feature type="transmembrane region" description="Helical" evidence="8">
    <location>
        <begin position="76"/>
        <end position="97"/>
    </location>
</feature>
<dbReference type="EMBL" id="CP131062">
    <property type="protein sequence ID" value="WNY29147.1"/>
    <property type="molecule type" value="Genomic_DNA"/>
</dbReference>
<feature type="transmembrane region" description="Helical" evidence="8">
    <location>
        <begin position="450"/>
        <end position="475"/>
    </location>
</feature>
<sequence length="522" mass="55574">MKNQNNHSQPEDSPSSEGPAESPSTPTQPNAAVNTSEIGSPDPNDAGGAPTESGGSGGIGKMTKGVENLLGNPKKAMVKVSIPVMIALFFESIYNLVDTFWVAGIGAEALAAVGLAFPFFMALMAIATGIGVGAGSAVSRAIGSKNKKQADKFATHAIIFAIILSFISWLAVPLMEPVFALMGADASLAATTAGYMNPFIYCSFSIFLLNVGNSLLNSEGNSKKTMFATIVGAVLNMILDPIFIYDWGLGLGVNGAAYASVLSFSVSTAMIMYWLLIQKKTYVTIGFKGFRFEWPVIRDIIIVGIPATISQLTMSISTVLLNAIVLNVGGTDGAAIYSTGWRIISIGIMPMLGLATGMTTMAGISYGSRDIKKLKSVYYFGIQIGLVLELIIAAIVFVFADPIAAIFATGESIYLQADIAEFLRVMSLLFLFLPANILTSSMLQGLKMGFSSLILTLIRAFIFEVPIAYILGIHFGMGLLGIWIGALVGDFLVMIISFVFGNYVIHDLKKLYPKPTVSENRN</sequence>
<reference evidence="9 10" key="1">
    <citation type="submission" date="2023-07" db="EMBL/GenBank/DDBJ databases">
        <title>Closed genome sequence of Methanimicrococcus sp. Es2.</title>
        <authorList>
            <person name="Protasov E."/>
            <person name="Platt K."/>
            <person name="Reeh H."/>
            <person name="Poehlein A."/>
            <person name="Daniel R."/>
            <person name="Brune A."/>
        </authorList>
    </citation>
    <scope>NUCLEOTIDE SEQUENCE [LARGE SCALE GENOMIC DNA]</scope>
    <source>
        <strain evidence="9 10">Es2</strain>
    </source>
</reference>
<feature type="transmembrane region" description="Helical" evidence="8">
    <location>
        <begin position="225"/>
        <end position="244"/>
    </location>
</feature>
<dbReference type="NCBIfam" id="TIGR00797">
    <property type="entry name" value="matE"/>
    <property type="match status" value="1"/>
</dbReference>
<dbReference type="GeneID" id="85197830"/>
<evidence type="ECO:0000256" key="2">
    <source>
        <dbReference type="ARBA" id="ARBA00022448"/>
    </source>
</evidence>
<dbReference type="InterPro" id="IPR052031">
    <property type="entry name" value="Membrane_Transporter-Flippase"/>
</dbReference>
<evidence type="ECO:0000256" key="4">
    <source>
        <dbReference type="ARBA" id="ARBA00022692"/>
    </source>
</evidence>
<feature type="transmembrane region" description="Helical" evidence="8">
    <location>
        <begin position="195"/>
        <end position="213"/>
    </location>
</feature>
<protein>
    <submittedName>
        <fullName evidence="9">Multidrug resistance protein MdtK</fullName>
    </submittedName>
</protein>
<keyword evidence="3" id="KW-1003">Cell membrane</keyword>
<evidence type="ECO:0000256" key="6">
    <source>
        <dbReference type="ARBA" id="ARBA00023136"/>
    </source>
</evidence>
<feature type="compositionally biased region" description="Polar residues" evidence="7">
    <location>
        <begin position="27"/>
        <end position="38"/>
    </location>
</feature>
<organism evidence="9 10">
    <name type="scientific">Methanimicrococcus stummii</name>
    <dbReference type="NCBI Taxonomy" id="3028294"/>
    <lineage>
        <taxon>Archaea</taxon>
        <taxon>Methanobacteriati</taxon>
        <taxon>Methanobacteriota</taxon>
        <taxon>Stenosarchaea group</taxon>
        <taxon>Methanomicrobia</taxon>
        <taxon>Methanosarcinales</taxon>
        <taxon>Methanosarcinaceae</taxon>
        <taxon>Methanimicrococcus</taxon>
    </lineage>
</organism>
<feature type="transmembrane region" description="Helical" evidence="8">
    <location>
        <begin position="341"/>
        <end position="364"/>
    </location>
</feature>
<feature type="region of interest" description="Disordered" evidence="7">
    <location>
        <begin position="1"/>
        <end position="60"/>
    </location>
</feature>
<evidence type="ECO:0000256" key="7">
    <source>
        <dbReference type="SAM" id="MobiDB-lite"/>
    </source>
</evidence>
<keyword evidence="2" id="KW-0813">Transport</keyword>
<feature type="transmembrane region" description="Helical" evidence="8">
    <location>
        <begin position="296"/>
        <end position="321"/>
    </location>
</feature>
<dbReference type="CDD" id="cd13147">
    <property type="entry name" value="MATE_MJ0709_like"/>
    <property type="match status" value="1"/>
</dbReference>
<feature type="transmembrane region" description="Helical" evidence="8">
    <location>
        <begin position="256"/>
        <end position="276"/>
    </location>
</feature>
<evidence type="ECO:0000256" key="1">
    <source>
        <dbReference type="ARBA" id="ARBA00004651"/>
    </source>
</evidence>
<evidence type="ECO:0000256" key="8">
    <source>
        <dbReference type="SAM" id="Phobius"/>
    </source>
</evidence>
<dbReference type="RefSeq" id="WP_316559136.1">
    <property type="nucleotide sequence ID" value="NZ_CP131062.1"/>
</dbReference>
<keyword evidence="5 8" id="KW-1133">Transmembrane helix</keyword>
<dbReference type="GO" id="GO:0042910">
    <property type="term" value="F:xenobiotic transmembrane transporter activity"/>
    <property type="evidence" value="ECO:0007669"/>
    <property type="project" value="InterPro"/>
</dbReference>